<evidence type="ECO:0000313" key="1">
    <source>
        <dbReference type="EMBL" id="TKG66954.1"/>
    </source>
</evidence>
<dbReference type="Proteomes" id="UP000309992">
    <property type="component" value="Unassembled WGS sequence"/>
</dbReference>
<gene>
    <name evidence="1" type="ORF">FCN18_23880</name>
</gene>
<dbReference type="EMBL" id="SWMS01000014">
    <property type="protein sequence ID" value="TKG66954.1"/>
    <property type="molecule type" value="Genomic_DNA"/>
</dbReference>
<proteinExistence type="predicted"/>
<accession>A0ABY2S081</accession>
<dbReference type="RefSeq" id="WP_112275500.1">
    <property type="nucleotide sequence ID" value="NZ_SWMS01000014.1"/>
</dbReference>
<protein>
    <submittedName>
        <fullName evidence="1">Uncharacterized protein</fullName>
    </submittedName>
</protein>
<name>A0ABY2S081_9PSEU</name>
<sequence>MKLNDQDQPPSAEESMTIAAEFLRVAHQAADGDIDGMAASLDEYFTDDPVAASLRLWYFAAVGPLIVAGAVKKLNGGRLPSDGMWVIEQEGDPADDPSALAAAQAVTAHLNGDDDAARDVISAHFGVVAKKSGGEAAHEALFGVVVHHLNMLAALINEGVFAK</sequence>
<keyword evidence="2" id="KW-1185">Reference proteome</keyword>
<organism evidence="1 2">
    <name type="scientific">Prauserella endophytica</name>
    <dbReference type="NCBI Taxonomy" id="1592324"/>
    <lineage>
        <taxon>Bacteria</taxon>
        <taxon>Bacillati</taxon>
        <taxon>Actinomycetota</taxon>
        <taxon>Actinomycetes</taxon>
        <taxon>Pseudonocardiales</taxon>
        <taxon>Pseudonocardiaceae</taxon>
        <taxon>Prauserella</taxon>
        <taxon>Prauserella coralliicola group</taxon>
    </lineage>
</organism>
<reference evidence="1 2" key="1">
    <citation type="journal article" date="2015" name="Antonie Van Leeuwenhoek">
        <title>Prauserella endophytica sp. nov., an endophytic actinobacterium isolated from Tamarix taklamakanensis.</title>
        <authorList>
            <person name="Liu J.M."/>
            <person name="Habden X."/>
            <person name="Guo L."/>
            <person name="Tuo L."/>
            <person name="Jiang Z.K."/>
            <person name="Liu S.W."/>
            <person name="Liu X.F."/>
            <person name="Chen L."/>
            <person name="Li R.F."/>
            <person name="Zhang Y.Q."/>
            <person name="Sun C.H."/>
        </authorList>
    </citation>
    <scope>NUCLEOTIDE SEQUENCE [LARGE SCALE GENOMIC DNA]</scope>
    <source>
        <strain evidence="1 2">CGMCC 4.7182</strain>
    </source>
</reference>
<comment type="caution">
    <text evidence="1">The sequence shown here is derived from an EMBL/GenBank/DDBJ whole genome shotgun (WGS) entry which is preliminary data.</text>
</comment>
<evidence type="ECO:0000313" key="2">
    <source>
        <dbReference type="Proteomes" id="UP000309992"/>
    </source>
</evidence>